<dbReference type="Proteomes" id="UP001151760">
    <property type="component" value="Unassembled WGS sequence"/>
</dbReference>
<dbReference type="EMBL" id="BQNB010015316">
    <property type="protein sequence ID" value="GJT38604.1"/>
    <property type="molecule type" value="Genomic_DNA"/>
</dbReference>
<sequence>MPLIDTSLLTALKAQIQIGSTPQVNTFQATFHYQMAYRVQNHSLDILVPGQDNTGDALLIDVDSNATLTCTYAPVRSTSAPEFMRHENGLVEIKFSSSQPKSEFFFPTGIHMITPTDQEPAQEVKHIWWDVCNCESCLDEAAKIDDDEDLPKKRKSSQ</sequence>
<comment type="caution">
    <text evidence="1">The sequence shown here is derived from an EMBL/GenBank/DDBJ whole genome shotgun (WGS) entry which is preliminary data.</text>
</comment>
<dbReference type="InterPro" id="IPR053098">
    <property type="entry name" value="Petuviruses_polyprotein"/>
</dbReference>
<evidence type="ECO:0000313" key="2">
    <source>
        <dbReference type="Proteomes" id="UP001151760"/>
    </source>
</evidence>
<evidence type="ECO:0000313" key="1">
    <source>
        <dbReference type="EMBL" id="GJT38604.1"/>
    </source>
</evidence>
<organism evidence="1 2">
    <name type="scientific">Tanacetum coccineum</name>
    <dbReference type="NCBI Taxonomy" id="301880"/>
    <lineage>
        <taxon>Eukaryota</taxon>
        <taxon>Viridiplantae</taxon>
        <taxon>Streptophyta</taxon>
        <taxon>Embryophyta</taxon>
        <taxon>Tracheophyta</taxon>
        <taxon>Spermatophyta</taxon>
        <taxon>Magnoliopsida</taxon>
        <taxon>eudicotyledons</taxon>
        <taxon>Gunneridae</taxon>
        <taxon>Pentapetalae</taxon>
        <taxon>asterids</taxon>
        <taxon>campanulids</taxon>
        <taxon>Asterales</taxon>
        <taxon>Asteraceae</taxon>
        <taxon>Asteroideae</taxon>
        <taxon>Anthemideae</taxon>
        <taxon>Anthemidinae</taxon>
        <taxon>Tanacetum</taxon>
    </lineage>
</organism>
<reference evidence="1" key="1">
    <citation type="journal article" date="2022" name="Int. J. Mol. Sci.">
        <title>Draft Genome of Tanacetum Coccineum: Genomic Comparison of Closely Related Tanacetum-Family Plants.</title>
        <authorList>
            <person name="Yamashiro T."/>
            <person name="Shiraishi A."/>
            <person name="Nakayama K."/>
            <person name="Satake H."/>
        </authorList>
    </citation>
    <scope>NUCLEOTIDE SEQUENCE</scope>
</reference>
<accession>A0ABQ5DP91</accession>
<dbReference type="PANTHER" id="PTHR48435:SF1">
    <property type="entry name" value="POLYPROTEIN"/>
    <property type="match status" value="1"/>
</dbReference>
<proteinExistence type="predicted"/>
<protein>
    <submittedName>
        <fullName evidence="1">Uncharacterized protein</fullName>
    </submittedName>
</protein>
<keyword evidence="2" id="KW-1185">Reference proteome</keyword>
<reference evidence="1" key="2">
    <citation type="submission" date="2022-01" db="EMBL/GenBank/DDBJ databases">
        <authorList>
            <person name="Yamashiro T."/>
            <person name="Shiraishi A."/>
            <person name="Satake H."/>
            <person name="Nakayama K."/>
        </authorList>
    </citation>
    <scope>NUCLEOTIDE SEQUENCE</scope>
</reference>
<gene>
    <name evidence="1" type="ORF">Tco_0938469</name>
</gene>
<dbReference type="PANTHER" id="PTHR48435">
    <property type="entry name" value="POLYPROTEIN"/>
    <property type="match status" value="1"/>
</dbReference>
<name>A0ABQ5DP91_9ASTR</name>